<sequence length="325" mass="38135">MNPKVSIIIPNYNHEHFLEQRLQSIFYQTYKNFEVILLDDCSTDNSQAILLEYAKHPKISHCVFNKTNSGSTFVQWRKGIELAKGEIIWIAESDDFCDDQFLETVIKPFGNDIEVVLAYCQSNKVNVNGEVTGNWKNYTDYFKSPLFDSDFIIDGAIFIQKYLIYKNTIPNASAVLMRKSKVLELGLDEINSNLKYCGDWLFYFKLLLTGKVAFTSKSLNNFRYHSQSVIAYANEKENKIELLNIDIQLRDEMQHFLNKINKLKKRLISEKLKKLIKELKYEKSLLLLSNKKFKEAITLIFSILFYFIRRYKLKNLFLKLKSKVT</sequence>
<dbReference type="Pfam" id="PF00535">
    <property type="entry name" value="Glycos_transf_2"/>
    <property type="match status" value="1"/>
</dbReference>
<comment type="caution">
    <text evidence="2">The sequence shown here is derived from an EMBL/GenBank/DDBJ whole genome shotgun (WGS) entry which is preliminary data.</text>
</comment>
<accession>A0ABP9CRY4</accession>
<evidence type="ECO:0000313" key="2">
    <source>
        <dbReference type="EMBL" id="GAA4815324.1"/>
    </source>
</evidence>
<dbReference type="PANTHER" id="PTHR22916:SF3">
    <property type="entry name" value="UDP-GLCNAC:BETAGAL BETA-1,3-N-ACETYLGLUCOSAMINYLTRANSFERASE-LIKE PROTEIN 1"/>
    <property type="match status" value="1"/>
</dbReference>
<dbReference type="InterPro" id="IPR029044">
    <property type="entry name" value="Nucleotide-diphossugar_trans"/>
</dbReference>
<evidence type="ECO:0000259" key="1">
    <source>
        <dbReference type="Pfam" id="PF00535"/>
    </source>
</evidence>
<dbReference type="Gene3D" id="3.90.550.10">
    <property type="entry name" value="Spore Coat Polysaccharide Biosynthesis Protein SpsA, Chain A"/>
    <property type="match status" value="1"/>
</dbReference>
<dbReference type="InterPro" id="IPR001173">
    <property type="entry name" value="Glyco_trans_2-like"/>
</dbReference>
<organism evidence="2 3">
    <name type="scientific">Litoribaculum gwangyangense</name>
    <dbReference type="NCBI Taxonomy" id="1130722"/>
    <lineage>
        <taxon>Bacteria</taxon>
        <taxon>Pseudomonadati</taxon>
        <taxon>Bacteroidota</taxon>
        <taxon>Flavobacteriia</taxon>
        <taxon>Flavobacteriales</taxon>
        <taxon>Flavobacteriaceae</taxon>
        <taxon>Litoribaculum</taxon>
    </lineage>
</organism>
<dbReference type="PANTHER" id="PTHR22916">
    <property type="entry name" value="GLYCOSYLTRANSFERASE"/>
    <property type="match status" value="1"/>
</dbReference>
<dbReference type="Proteomes" id="UP001501433">
    <property type="component" value="Unassembled WGS sequence"/>
</dbReference>
<keyword evidence="3" id="KW-1185">Reference proteome</keyword>
<dbReference type="SUPFAM" id="SSF53448">
    <property type="entry name" value="Nucleotide-diphospho-sugar transferases"/>
    <property type="match status" value="1"/>
</dbReference>
<proteinExistence type="predicted"/>
<evidence type="ECO:0000313" key="3">
    <source>
        <dbReference type="Proteomes" id="UP001501433"/>
    </source>
</evidence>
<name>A0ABP9CRY4_9FLAO</name>
<protein>
    <recommendedName>
        <fullName evidence="1">Glycosyltransferase 2-like domain-containing protein</fullName>
    </recommendedName>
</protein>
<dbReference type="EMBL" id="BAABJW010000004">
    <property type="protein sequence ID" value="GAA4815324.1"/>
    <property type="molecule type" value="Genomic_DNA"/>
</dbReference>
<feature type="domain" description="Glycosyltransferase 2-like" evidence="1">
    <location>
        <begin position="6"/>
        <end position="131"/>
    </location>
</feature>
<gene>
    <name evidence="2" type="ORF">GCM10023330_24230</name>
</gene>
<reference evidence="3" key="1">
    <citation type="journal article" date="2019" name="Int. J. Syst. Evol. Microbiol.">
        <title>The Global Catalogue of Microorganisms (GCM) 10K type strain sequencing project: providing services to taxonomists for standard genome sequencing and annotation.</title>
        <authorList>
            <consortium name="The Broad Institute Genomics Platform"/>
            <consortium name="The Broad Institute Genome Sequencing Center for Infectious Disease"/>
            <person name="Wu L."/>
            <person name="Ma J."/>
        </authorList>
    </citation>
    <scope>NUCLEOTIDE SEQUENCE [LARGE SCALE GENOMIC DNA]</scope>
    <source>
        <strain evidence="3">JCM 18325</strain>
    </source>
</reference>